<sequence>MTRKGPPRGPRAAAGPTDSAVLDRGTAVVAADAVLRPLSRVTRLWLGTGAPSAAASG</sequence>
<accession>A0ABP6NSL6</accession>
<protein>
    <submittedName>
        <fullName evidence="1">Uncharacterized protein</fullName>
    </submittedName>
</protein>
<reference evidence="2" key="1">
    <citation type="journal article" date="2019" name="Int. J. Syst. Evol. Microbiol.">
        <title>The Global Catalogue of Microorganisms (GCM) 10K type strain sequencing project: providing services to taxonomists for standard genome sequencing and annotation.</title>
        <authorList>
            <consortium name="The Broad Institute Genomics Platform"/>
            <consortium name="The Broad Institute Genome Sequencing Center for Infectious Disease"/>
            <person name="Wu L."/>
            <person name="Ma J."/>
        </authorList>
    </citation>
    <scope>NUCLEOTIDE SEQUENCE [LARGE SCALE GENOMIC DNA]</scope>
    <source>
        <strain evidence="2">JCM 11574</strain>
    </source>
</reference>
<keyword evidence="2" id="KW-1185">Reference proteome</keyword>
<name>A0ABP6NSL6_9ACTN</name>
<evidence type="ECO:0000313" key="1">
    <source>
        <dbReference type="EMBL" id="GAA3155801.1"/>
    </source>
</evidence>
<comment type="caution">
    <text evidence="1">The sequence shown here is derived from an EMBL/GenBank/DDBJ whole genome shotgun (WGS) entry which is preliminary data.</text>
</comment>
<dbReference type="EMBL" id="BAAAVM010000085">
    <property type="protein sequence ID" value="GAA3155801.1"/>
    <property type="molecule type" value="Genomic_DNA"/>
</dbReference>
<proteinExistence type="predicted"/>
<evidence type="ECO:0000313" key="2">
    <source>
        <dbReference type="Proteomes" id="UP001500893"/>
    </source>
</evidence>
<gene>
    <name evidence="1" type="ORF">GCM10010521_49610</name>
</gene>
<dbReference type="Proteomes" id="UP001500893">
    <property type="component" value="Unassembled WGS sequence"/>
</dbReference>
<organism evidence="1 2">
    <name type="scientific">Streptomyces rameus</name>
    <dbReference type="NCBI Taxonomy" id="68261"/>
    <lineage>
        <taxon>Bacteria</taxon>
        <taxon>Bacillati</taxon>
        <taxon>Actinomycetota</taxon>
        <taxon>Actinomycetes</taxon>
        <taxon>Kitasatosporales</taxon>
        <taxon>Streptomycetaceae</taxon>
        <taxon>Streptomyces</taxon>
    </lineage>
</organism>